<dbReference type="Proteomes" id="UP000248079">
    <property type="component" value="Unassembled WGS sequence"/>
</dbReference>
<evidence type="ECO:0000313" key="2">
    <source>
        <dbReference type="Proteomes" id="UP000248079"/>
    </source>
</evidence>
<accession>A0A2V3ZU02</accession>
<protein>
    <submittedName>
        <fullName evidence="1">Uncharacterized protein</fullName>
    </submittedName>
</protein>
<name>A0A2V3ZU02_9BACT</name>
<dbReference type="PROSITE" id="PS51257">
    <property type="entry name" value="PROKAR_LIPOPROTEIN"/>
    <property type="match status" value="1"/>
</dbReference>
<gene>
    <name evidence="1" type="ORF">DF185_18155</name>
</gene>
<sequence>MKLNFFYILAILALTTSCHDNITDDISTENTNAKTELTILPSIKMSNINNTKNSVSIGNYDIDLSNPPRKVMINGVYSSNFNYWFDTNVASKIPYNIKKDISYNDGWEVIYNTIQEYNPSTHQGTTSFPFVGLYNRYRGIFRFFYYHSLNTQGNDVVGILALANGNNSKVLNQPPIGESYPNNQQQKYISTLGTALSYNVNNIDNGLTPNHWYCFDFDVSCYDPKIQSGGLIFAITSIQRDNLEFSGNISGDITGSIVGSSSSSGSLLSIGNLFAKNDETSSTTNVNLEVNGTNADAVGTTLEDNADSSSAGIDVKNLFKGVVKDGVSALKKGVASFMSSGISGLFSSLSSSLFGSSKPNIQQVKLHTQLDLKGSGTITSKNTIAFDLEMPNKRIGLVHLSSAPSVRCRESIELNKGRLNHDPDNPNSYMVTHSFNTINCNVVVNQDIANEVDVRTTSKLLYIEKSSTIDLLASDPNFGLNDTSVAFTWGEQKLPYRNAQIVGLDKNTEIWNTNLIALPFKIFDKSANKYYQSWKKDFIVSKPLNNVYIKVNYEIIPKNGSETFRLQKTYKANVIEYNTSNPFPRNWDQINSGLGEGPDDPGY</sequence>
<reference evidence="1 2" key="1">
    <citation type="submission" date="2018-05" db="EMBL/GenBank/DDBJ databases">
        <title>Marinifilum breve JC075T sp. nov., a marine bacterium isolated from Yongle Blue Hole in the South China Sea.</title>
        <authorList>
            <person name="Fu T."/>
        </authorList>
    </citation>
    <scope>NUCLEOTIDE SEQUENCE [LARGE SCALE GENOMIC DNA]</scope>
    <source>
        <strain evidence="1 2">JC075</strain>
    </source>
</reference>
<organism evidence="1 2">
    <name type="scientific">Marinifilum breve</name>
    <dbReference type="NCBI Taxonomy" id="2184082"/>
    <lineage>
        <taxon>Bacteria</taxon>
        <taxon>Pseudomonadati</taxon>
        <taxon>Bacteroidota</taxon>
        <taxon>Bacteroidia</taxon>
        <taxon>Marinilabiliales</taxon>
        <taxon>Marinifilaceae</taxon>
    </lineage>
</organism>
<evidence type="ECO:0000313" key="1">
    <source>
        <dbReference type="EMBL" id="PXX97891.1"/>
    </source>
</evidence>
<proteinExistence type="predicted"/>
<keyword evidence="2" id="KW-1185">Reference proteome</keyword>
<dbReference type="OrthoDB" id="998121at2"/>
<dbReference type="RefSeq" id="WP_110362279.1">
    <property type="nucleotide sequence ID" value="NZ_QFLI01000009.1"/>
</dbReference>
<dbReference type="AlphaFoldDB" id="A0A2V3ZU02"/>
<comment type="caution">
    <text evidence="1">The sequence shown here is derived from an EMBL/GenBank/DDBJ whole genome shotgun (WGS) entry which is preliminary data.</text>
</comment>
<dbReference type="EMBL" id="QFLI01000009">
    <property type="protein sequence ID" value="PXX97891.1"/>
    <property type="molecule type" value="Genomic_DNA"/>
</dbReference>